<protein>
    <submittedName>
        <fullName evidence="3">YcxB family protein</fullName>
    </submittedName>
</protein>
<reference evidence="4" key="1">
    <citation type="journal article" date="2019" name="Int. J. Syst. Evol. Microbiol.">
        <title>The Global Catalogue of Microorganisms (GCM) 10K type strain sequencing project: providing services to taxonomists for standard genome sequencing and annotation.</title>
        <authorList>
            <consortium name="The Broad Institute Genomics Platform"/>
            <consortium name="The Broad Institute Genome Sequencing Center for Infectious Disease"/>
            <person name="Wu L."/>
            <person name="Ma J."/>
        </authorList>
    </citation>
    <scope>NUCLEOTIDE SEQUENCE [LARGE SCALE GENOMIC DNA]</scope>
    <source>
        <strain evidence="4">JCM 17066</strain>
    </source>
</reference>
<feature type="transmembrane region" description="Helical" evidence="1">
    <location>
        <begin position="51"/>
        <end position="72"/>
    </location>
</feature>
<sequence length="156" mass="17439">MEFTIVYHSAKAEVMRWYWKVWKQKLWQIHVLAFLLASAVASIFLRGASDTYAHIAWSAIAGFAVIVFFALYPLAAFKSQLRTLVVNESGIKTSIGAKSGQLGWGEVRSIERVDGCIYIVRKNYNSYIVPRRAFTSEAEMGQFLASITAWHGGVAG</sequence>
<dbReference type="Proteomes" id="UP001596045">
    <property type="component" value="Unassembled WGS sequence"/>
</dbReference>
<keyword evidence="1" id="KW-1133">Transmembrane helix</keyword>
<evidence type="ECO:0000313" key="4">
    <source>
        <dbReference type="Proteomes" id="UP001596045"/>
    </source>
</evidence>
<evidence type="ECO:0000256" key="1">
    <source>
        <dbReference type="SAM" id="Phobius"/>
    </source>
</evidence>
<keyword evidence="1" id="KW-0472">Membrane</keyword>
<accession>A0ABW0M7H9</accession>
<proteinExistence type="predicted"/>
<comment type="caution">
    <text evidence="3">The sequence shown here is derived from an EMBL/GenBank/DDBJ whole genome shotgun (WGS) entry which is preliminary data.</text>
</comment>
<dbReference type="EMBL" id="JBHSMT010000010">
    <property type="protein sequence ID" value="MFC5473531.1"/>
    <property type="molecule type" value="Genomic_DNA"/>
</dbReference>
<dbReference type="Pfam" id="PF14317">
    <property type="entry name" value="YcxB"/>
    <property type="match status" value="1"/>
</dbReference>
<organism evidence="3 4">
    <name type="scientific">Paraherbaspirillum soli</name>
    <dbReference type="NCBI Taxonomy" id="631222"/>
    <lineage>
        <taxon>Bacteria</taxon>
        <taxon>Pseudomonadati</taxon>
        <taxon>Pseudomonadota</taxon>
        <taxon>Betaproteobacteria</taxon>
        <taxon>Burkholderiales</taxon>
        <taxon>Oxalobacteraceae</taxon>
        <taxon>Paraherbaspirillum</taxon>
    </lineage>
</organism>
<evidence type="ECO:0000259" key="2">
    <source>
        <dbReference type="Pfam" id="PF14317"/>
    </source>
</evidence>
<dbReference type="RefSeq" id="WP_378996077.1">
    <property type="nucleotide sequence ID" value="NZ_JBHSMT010000010.1"/>
</dbReference>
<keyword evidence="1" id="KW-0812">Transmembrane</keyword>
<evidence type="ECO:0000313" key="3">
    <source>
        <dbReference type="EMBL" id="MFC5473531.1"/>
    </source>
</evidence>
<name>A0ABW0M7H9_9BURK</name>
<dbReference type="InterPro" id="IPR025588">
    <property type="entry name" value="YcxB-like_C"/>
</dbReference>
<feature type="transmembrane region" description="Helical" evidence="1">
    <location>
        <begin position="26"/>
        <end position="45"/>
    </location>
</feature>
<keyword evidence="4" id="KW-1185">Reference proteome</keyword>
<feature type="domain" description="YcxB-like C-terminal" evidence="2">
    <location>
        <begin position="87"/>
        <end position="144"/>
    </location>
</feature>
<gene>
    <name evidence="3" type="ORF">ACFPM8_06115</name>
</gene>